<organism evidence="4 5">
    <name type="scientific">Nonomuraea rosea</name>
    <dbReference type="NCBI Taxonomy" id="638574"/>
    <lineage>
        <taxon>Bacteria</taxon>
        <taxon>Bacillati</taxon>
        <taxon>Actinomycetota</taxon>
        <taxon>Actinomycetes</taxon>
        <taxon>Streptosporangiales</taxon>
        <taxon>Streptosporangiaceae</taxon>
        <taxon>Nonomuraea</taxon>
    </lineage>
</organism>
<dbReference type="InterPro" id="IPR001680">
    <property type="entry name" value="WD40_rpt"/>
</dbReference>
<reference evidence="5" key="1">
    <citation type="journal article" date="2019" name="Int. J. Syst. Evol. Microbiol.">
        <title>The Global Catalogue of Microorganisms (GCM) 10K type strain sequencing project: providing services to taxonomists for standard genome sequencing and annotation.</title>
        <authorList>
            <consortium name="The Broad Institute Genomics Platform"/>
            <consortium name="The Broad Institute Genome Sequencing Center for Infectious Disease"/>
            <person name="Wu L."/>
            <person name="Ma J."/>
        </authorList>
    </citation>
    <scope>NUCLEOTIDE SEQUENCE [LARGE SCALE GENOMIC DNA]</scope>
    <source>
        <strain evidence="5">JCM 17326</strain>
    </source>
</reference>
<dbReference type="InterPro" id="IPR036322">
    <property type="entry name" value="WD40_repeat_dom_sf"/>
</dbReference>
<sequence>MAFAPTTDLMVTGGIDGNAYLWDLGNRILPRQLGPAMADNLDTASHLAFSSDGATLASGGSDGDVVLWDLRPVYGLRGHLDETACLAAGGGLDREQWTRYLAALSYQDTCGR</sequence>
<dbReference type="SUPFAM" id="SSF50978">
    <property type="entry name" value="WD40 repeat-like"/>
    <property type="match status" value="1"/>
</dbReference>
<evidence type="ECO:0000256" key="2">
    <source>
        <dbReference type="ARBA" id="ARBA00022737"/>
    </source>
</evidence>
<gene>
    <name evidence="4" type="ORF">GCM10022419_096570</name>
</gene>
<accession>A0ABP6Z5Y9</accession>
<name>A0ABP6Z5Y9_9ACTN</name>
<evidence type="ECO:0000256" key="1">
    <source>
        <dbReference type="ARBA" id="ARBA00022574"/>
    </source>
</evidence>
<keyword evidence="2" id="KW-0677">Repeat</keyword>
<keyword evidence="5" id="KW-1185">Reference proteome</keyword>
<evidence type="ECO:0000256" key="3">
    <source>
        <dbReference type="PROSITE-ProRule" id="PRU00221"/>
    </source>
</evidence>
<dbReference type="InterPro" id="IPR015943">
    <property type="entry name" value="WD40/YVTN_repeat-like_dom_sf"/>
</dbReference>
<feature type="repeat" description="WD" evidence="3">
    <location>
        <begin position="1"/>
        <end position="24"/>
    </location>
</feature>
<evidence type="ECO:0000313" key="5">
    <source>
        <dbReference type="Proteomes" id="UP001500630"/>
    </source>
</evidence>
<dbReference type="Gene3D" id="2.130.10.10">
    <property type="entry name" value="YVTN repeat-like/Quinoprotein amine dehydrogenase"/>
    <property type="match status" value="1"/>
</dbReference>
<comment type="caution">
    <text evidence="4">The sequence shown here is derived from an EMBL/GenBank/DDBJ whole genome shotgun (WGS) entry which is preliminary data.</text>
</comment>
<dbReference type="InterPro" id="IPR019775">
    <property type="entry name" value="WD40_repeat_CS"/>
</dbReference>
<feature type="repeat" description="WD" evidence="3">
    <location>
        <begin position="37"/>
        <end position="71"/>
    </location>
</feature>
<evidence type="ECO:0008006" key="6">
    <source>
        <dbReference type="Google" id="ProtNLM"/>
    </source>
</evidence>
<dbReference type="PROSITE" id="PS00678">
    <property type="entry name" value="WD_REPEATS_1"/>
    <property type="match status" value="2"/>
</dbReference>
<dbReference type="Proteomes" id="UP001500630">
    <property type="component" value="Unassembled WGS sequence"/>
</dbReference>
<dbReference type="EMBL" id="BAABDQ010000032">
    <property type="protein sequence ID" value="GAA3597888.1"/>
    <property type="molecule type" value="Genomic_DNA"/>
</dbReference>
<evidence type="ECO:0000313" key="4">
    <source>
        <dbReference type="EMBL" id="GAA3597888.1"/>
    </source>
</evidence>
<dbReference type="PROSITE" id="PS50294">
    <property type="entry name" value="WD_REPEATS_REGION"/>
    <property type="match status" value="2"/>
</dbReference>
<dbReference type="Pfam" id="PF00400">
    <property type="entry name" value="WD40"/>
    <property type="match status" value="2"/>
</dbReference>
<proteinExistence type="predicted"/>
<keyword evidence="1 3" id="KW-0853">WD repeat</keyword>
<protein>
    <recommendedName>
        <fullName evidence="6">WD40 repeat domain-containing protein</fullName>
    </recommendedName>
</protein>
<dbReference type="PROSITE" id="PS50082">
    <property type="entry name" value="WD_REPEATS_2"/>
    <property type="match status" value="2"/>
</dbReference>